<protein>
    <submittedName>
        <fullName evidence="2">GNAT family N-acetyltransferase</fullName>
    </submittedName>
</protein>
<dbReference type="PROSITE" id="PS51186">
    <property type="entry name" value="GNAT"/>
    <property type="match status" value="1"/>
</dbReference>
<dbReference type="Pfam" id="PF00583">
    <property type="entry name" value="Acetyltransf_1"/>
    <property type="match status" value="1"/>
</dbReference>
<organism evidence="2 3">
    <name type="scientific">Bacillus pseudomycoides</name>
    <dbReference type="NCBI Taxonomy" id="64104"/>
    <lineage>
        <taxon>Bacteria</taxon>
        <taxon>Bacillati</taxon>
        <taxon>Bacillota</taxon>
        <taxon>Bacilli</taxon>
        <taxon>Bacillales</taxon>
        <taxon>Bacillaceae</taxon>
        <taxon>Bacillus</taxon>
        <taxon>Bacillus cereus group</taxon>
    </lineage>
</organism>
<evidence type="ECO:0000259" key="1">
    <source>
        <dbReference type="PROSITE" id="PS51186"/>
    </source>
</evidence>
<dbReference type="RefSeq" id="WP_097896392.1">
    <property type="nucleotide sequence ID" value="NZ_NVOR01000068.1"/>
</dbReference>
<name>A0AA91ZT80_9BACI</name>
<dbReference type="InterPro" id="IPR000182">
    <property type="entry name" value="GNAT_dom"/>
</dbReference>
<sequence>MGEFQFTKRVNRIFQIASKEAECNEYIIQPLDLFIGACKEGTGVCAELHMYLFRYVGIDFLTRLSHLQHTYFKDKRYMEIEGYKVSYKTMEIFQLAKRKMERFNQVYVNEGHILSVILQQNEEIQNVIDEDIQQGILQIVSVPRDMTVNLKNCEIATTMNHSICNVSRATQSDVEELLQFVIYEFGERWIEAVNKGFREYKEPPIYIAKQNEKVIGFACYDVVREKKGLFGPMGTAKNNRVKGVGRELVHRCLSDMKQIGYEYAIIGQAGPIEFYERSCHAQLIPIEIT</sequence>
<dbReference type="Gene3D" id="3.40.630.30">
    <property type="match status" value="1"/>
</dbReference>
<evidence type="ECO:0000313" key="3">
    <source>
        <dbReference type="Proteomes" id="UP000221020"/>
    </source>
</evidence>
<gene>
    <name evidence="2" type="ORF">CON65_17710</name>
</gene>
<dbReference type="InterPro" id="IPR016181">
    <property type="entry name" value="Acyl_CoA_acyltransferase"/>
</dbReference>
<comment type="caution">
    <text evidence="2">The sequence shown here is derived from an EMBL/GenBank/DDBJ whole genome shotgun (WGS) entry which is preliminary data.</text>
</comment>
<reference evidence="2 3" key="1">
    <citation type="submission" date="2017-09" db="EMBL/GenBank/DDBJ databases">
        <title>Large-scale bioinformatics analysis of Bacillus genomes uncovers conserved roles of natural products in bacterial physiology.</title>
        <authorList>
            <consortium name="Agbiome Team Llc"/>
            <person name="Bleich R.M."/>
            <person name="Grubbs K.J."/>
            <person name="Santa Maria K.C."/>
            <person name="Allen S.E."/>
            <person name="Farag S."/>
            <person name="Shank E.A."/>
            <person name="Bowers A."/>
        </authorList>
    </citation>
    <scope>NUCLEOTIDE SEQUENCE [LARGE SCALE GENOMIC DNA]</scope>
    <source>
        <strain evidence="2 3">AFS092012</strain>
    </source>
</reference>
<accession>A0AA91ZT80</accession>
<proteinExistence type="predicted"/>
<dbReference type="CDD" id="cd04301">
    <property type="entry name" value="NAT_SF"/>
    <property type="match status" value="1"/>
</dbReference>
<dbReference type="InterPro" id="IPR036628">
    <property type="entry name" value="Clp_N_dom_sf"/>
</dbReference>
<dbReference type="GO" id="GO:0016747">
    <property type="term" value="F:acyltransferase activity, transferring groups other than amino-acyl groups"/>
    <property type="evidence" value="ECO:0007669"/>
    <property type="project" value="InterPro"/>
</dbReference>
<dbReference type="Gene3D" id="1.10.1780.10">
    <property type="entry name" value="Clp, N-terminal domain"/>
    <property type="match status" value="1"/>
</dbReference>
<dbReference type="Proteomes" id="UP000221020">
    <property type="component" value="Unassembled WGS sequence"/>
</dbReference>
<dbReference type="EMBL" id="NVOR01000068">
    <property type="protein sequence ID" value="PED81353.1"/>
    <property type="molecule type" value="Genomic_DNA"/>
</dbReference>
<dbReference type="AlphaFoldDB" id="A0AA91ZT80"/>
<evidence type="ECO:0000313" key="2">
    <source>
        <dbReference type="EMBL" id="PED81353.1"/>
    </source>
</evidence>
<feature type="domain" description="N-acetyltransferase" evidence="1">
    <location>
        <begin position="164"/>
        <end position="289"/>
    </location>
</feature>
<dbReference type="SUPFAM" id="SSF55729">
    <property type="entry name" value="Acyl-CoA N-acyltransferases (Nat)"/>
    <property type="match status" value="1"/>
</dbReference>